<feature type="region of interest" description="Disordered" evidence="1">
    <location>
        <begin position="446"/>
        <end position="481"/>
    </location>
</feature>
<organism evidence="2 3">
    <name type="scientific">Diplogelasinospora grovesii</name>
    <dbReference type="NCBI Taxonomy" id="303347"/>
    <lineage>
        <taxon>Eukaryota</taxon>
        <taxon>Fungi</taxon>
        <taxon>Dikarya</taxon>
        <taxon>Ascomycota</taxon>
        <taxon>Pezizomycotina</taxon>
        <taxon>Sordariomycetes</taxon>
        <taxon>Sordariomycetidae</taxon>
        <taxon>Sordariales</taxon>
        <taxon>Diplogelasinosporaceae</taxon>
        <taxon>Diplogelasinospora</taxon>
    </lineage>
</organism>
<evidence type="ECO:0000313" key="3">
    <source>
        <dbReference type="Proteomes" id="UP001303473"/>
    </source>
</evidence>
<feature type="compositionally biased region" description="Basic residues" evidence="1">
    <location>
        <begin position="397"/>
        <end position="416"/>
    </location>
</feature>
<comment type="caution">
    <text evidence="2">The sequence shown here is derived from an EMBL/GenBank/DDBJ whole genome shotgun (WGS) entry which is preliminary data.</text>
</comment>
<dbReference type="InterPro" id="IPR027417">
    <property type="entry name" value="P-loop_NTPase"/>
</dbReference>
<accession>A0AAN6N5Q1</accession>
<protein>
    <submittedName>
        <fullName evidence="2">Proteasome-activating nucleotidase</fullName>
    </submittedName>
</protein>
<name>A0AAN6N5Q1_9PEZI</name>
<feature type="compositionally biased region" description="Acidic residues" evidence="1">
    <location>
        <begin position="355"/>
        <end position="366"/>
    </location>
</feature>
<dbReference type="EMBL" id="MU853824">
    <property type="protein sequence ID" value="KAK3938713.1"/>
    <property type="molecule type" value="Genomic_DNA"/>
</dbReference>
<evidence type="ECO:0000256" key="1">
    <source>
        <dbReference type="SAM" id="MobiDB-lite"/>
    </source>
</evidence>
<dbReference type="GO" id="GO:0000502">
    <property type="term" value="C:proteasome complex"/>
    <property type="evidence" value="ECO:0007669"/>
    <property type="project" value="UniProtKB-KW"/>
</dbReference>
<keyword evidence="2" id="KW-0647">Proteasome</keyword>
<dbReference type="AlphaFoldDB" id="A0AAN6N5Q1"/>
<keyword evidence="3" id="KW-1185">Reference proteome</keyword>
<gene>
    <name evidence="2" type="ORF">QBC46DRAFT_365340</name>
</gene>
<proteinExistence type="predicted"/>
<dbReference type="SUPFAM" id="SSF52540">
    <property type="entry name" value="P-loop containing nucleoside triphosphate hydrolases"/>
    <property type="match status" value="1"/>
</dbReference>
<dbReference type="Proteomes" id="UP001303473">
    <property type="component" value="Unassembled WGS sequence"/>
</dbReference>
<feature type="region of interest" description="Disordered" evidence="1">
    <location>
        <begin position="390"/>
        <end position="422"/>
    </location>
</feature>
<feature type="region of interest" description="Disordered" evidence="1">
    <location>
        <begin position="1"/>
        <end position="26"/>
    </location>
</feature>
<evidence type="ECO:0000313" key="2">
    <source>
        <dbReference type="EMBL" id="KAK3938713.1"/>
    </source>
</evidence>
<feature type="compositionally biased region" description="Acidic residues" evidence="1">
    <location>
        <begin position="470"/>
        <end position="481"/>
    </location>
</feature>
<feature type="region of interest" description="Disordered" evidence="1">
    <location>
        <begin position="266"/>
        <end position="290"/>
    </location>
</feature>
<reference evidence="3" key="1">
    <citation type="journal article" date="2023" name="Mol. Phylogenet. Evol.">
        <title>Genome-scale phylogeny and comparative genomics of the fungal order Sordariales.</title>
        <authorList>
            <person name="Hensen N."/>
            <person name="Bonometti L."/>
            <person name="Westerberg I."/>
            <person name="Brannstrom I.O."/>
            <person name="Guillou S."/>
            <person name="Cros-Aarteil S."/>
            <person name="Calhoun S."/>
            <person name="Haridas S."/>
            <person name="Kuo A."/>
            <person name="Mondo S."/>
            <person name="Pangilinan J."/>
            <person name="Riley R."/>
            <person name="LaButti K."/>
            <person name="Andreopoulos B."/>
            <person name="Lipzen A."/>
            <person name="Chen C."/>
            <person name="Yan M."/>
            <person name="Daum C."/>
            <person name="Ng V."/>
            <person name="Clum A."/>
            <person name="Steindorff A."/>
            <person name="Ohm R.A."/>
            <person name="Martin F."/>
            <person name="Silar P."/>
            <person name="Natvig D.O."/>
            <person name="Lalanne C."/>
            <person name="Gautier V."/>
            <person name="Ament-Velasquez S.L."/>
            <person name="Kruys A."/>
            <person name="Hutchinson M.I."/>
            <person name="Powell A.J."/>
            <person name="Barry K."/>
            <person name="Miller A.N."/>
            <person name="Grigoriev I.V."/>
            <person name="Debuchy R."/>
            <person name="Gladieux P."/>
            <person name="Hiltunen Thoren M."/>
            <person name="Johannesson H."/>
        </authorList>
    </citation>
    <scope>NUCLEOTIDE SEQUENCE [LARGE SCALE GENOMIC DNA]</scope>
    <source>
        <strain evidence="3">CBS 340.73</strain>
    </source>
</reference>
<feature type="region of interest" description="Disordered" evidence="1">
    <location>
        <begin position="351"/>
        <end position="374"/>
    </location>
</feature>
<sequence>MSAEKSALSQLRQRDEAQRDEAQRDEAQRDGILFAAWEKFNGEPRSDIEVTALARIRFYHQACHVTRTTESCFDLFGYAKAGHATATPTNGSPRGYDATREYDPPAGTRMETKGQPGTLTDRVNFGRWSYEWQGNSYVVLPTNPATDALLLAVGAWSRELHDEIEELYASVKGSSWDDVVLEPGPQGRAGRGNVVGFFDNQQVYRSLGVPWKRGVIFHGVPRNGKTAFESGNGPKWSIREIFSHARTMAPCLLIFEDLDSLVDGLESNEGDPDDRVDQPPRSSRHPAIAKRPARFDRKEAYARFWARKFTDDGDRIDFPEMCRLIAKMTDGFSFAYLKELFVTSLLTLARGGGGGEEEEEEEEEKASEDGFPADEMLVETPEKKDCCCAKEKAKKDKKDKKKDKTKPKKQKQKQKRVMPEVEVPDRLKENLLLKIVAAQAKILLEQMNESEEDEEKDSRYMGYPLPQVYDSDEDCEDDGCC</sequence>
<feature type="compositionally biased region" description="Basic and acidic residues" evidence="1">
    <location>
        <begin position="12"/>
        <end position="26"/>
    </location>
</feature>